<evidence type="ECO:0000256" key="6">
    <source>
        <dbReference type="ARBA" id="ARBA00023136"/>
    </source>
</evidence>
<feature type="transmembrane region" description="Helical" evidence="9">
    <location>
        <begin position="165"/>
        <end position="185"/>
    </location>
</feature>
<evidence type="ECO:0000256" key="1">
    <source>
        <dbReference type="ARBA" id="ARBA00004401"/>
    </source>
</evidence>
<proteinExistence type="predicted"/>
<organism evidence="10 11">
    <name type="scientific">Psittacicella hinzii</name>
    <dbReference type="NCBI Taxonomy" id="2028575"/>
    <lineage>
        <taxon>Bacteria</taxon>
        <taxon>Pseudomonadati</taxon>
        <taxon>Pseudomonadota</taxon>
        <taxon>Gammaproteobacteria</taxon>
        <taxon>Pasteurellales</taxon>
        <taxon>Psittacicellaceae</taxon>
        <taxon>Psittacicella</taxon>
    </lineage>
</organism>
<dbReference type="AlphaFoldDB" id="A0A3A1YM87"/>
<comment type="subcellular location">
    <subcellularLocation>
        <location evidence="1">Cell membrane</location>
        <topology evidence="1">Single-pass type II membrane protein</topology>
    </subcellularLocation>
</comment>
<dbReference type="EMBL" id="NRJG01000058">
    <property type="protein sequence ID" value="RIY38661.1"/>
    <property type="molecule type" value="Genomic_DNA"/>
</dbReference>
<dbReference type="OrthoDB" id="5678647at2"/>
<gene>
    <name evidence="10" type="ORF">CKF58_03645</name>
</gene>
<sequence>MSLFKSRRKNKKAKISVSKQYLDQAANADLVTDHNQDQNSSQLTNQANTSVDLGANKETNNELNSTQSKASPSLDLNTTKVNTTHQDIADASKANGTMATDFIDDLSQEDRAAKLQLEQEALQKKYMEQAAQRRNKLVEQTYGKLNWHSDFVPLKILYKDFSSKYFFTIILCLIILALSLTKIYLTHKSINTTTSYSKLLADKNSLTLSNDNLRLEFLALTSHASIVRIAHDKISLIPLSPQAEVIVIIPYLPQQQSLTPTQIPILQMPVKK</sequence>
<reference evidence="10 11" key="1">
    <citation type="submission" date="2017-08" db="EMBL/GenBank/DDBJ databases">
        <title>Reclassification of Bisgaard taxon 37 and 44.</title>
        <authorList>
            <person name="Christensen H."/>
        </authorList>
    </citation>
    <scope>NUCLEOTIDE SEQUENCE [LARGE SCALE GENOMIC DNA]</scope>
    <source>
        <strain evidence="10 11">111</strain>
    </source>
</reference>
<keyword evidence="11" id="KW-1185">Reference proteome</keyword>
<evidence type="ECO:0000256" key="5">
    <source>
        <dbReference type="ARBA" id="ARBA00022989"/>
    </source>
</evidence>
<evidence type="ECO:0000256" key="8">
    <source>
        <dbReference type="SAM" id="MobiDB-lite"/>
    </source>
</evidence>
<dbReference type="RefSeq" id="WP_119531076.1">
    <property type="nucleotide sequence ID" value="NZ_JBHSSP010000009.1"/>
</dbReference>
<keyword evidence="6 9" id="KW-0472">Membrane</keyword>
<dbReference type="Proteomes" id="UP000265916">
    <property type="component" value="Unassembled WGS sequence"/>
</dbReference>
<dbReference type="InterPro" id="IPR011922">
    <property type="entry name" value="Cell_div_FtsL"/>
</dbReference>
<keyword evidence="4 9" id="KW-0812">Transmembrane</keyword>
<keyword evidence="2" id="KW-1003">Cell membrane</keyword>
<evidence type="ECO:0000256" key="3">
    <source>
        <dbReference type="ARBA" id="ARBA00022618"/>
    </source>
</evidence>
<dbReference type="GO" id="GO:0005886">
    <property type="term" value="C:plasma membrane"/>
    <property type="evidence" value="ECO:0007669"/>
    <property type="project" value="UniProtKB-SubCell"/>
</dbReference>
<keyword evidence="5 9" id="KW-1133">Transmembrane helix</keyword>
<evidence type="ECO:0000256" key="4">
    <source>
        <dbReference type="ARBA" id="ARBA00022692"/>
    </source>
</evidence>
<dbReference type="GO" id="GO:0051301">
    <property type="term" value="P:cell division"/>
    <property type="evidence" value="ECO:0007669"/>
    <property type="project" value="UniProtKB-KW"/>
</dbReference>
<accession>A0A3A1YM87</accession>
<keyword evidence="7" id="KW-0131">Cell cycle</keyword>
<evidence type="ECO:0000313" key="10">
    <source>
        <dbReference type="EMBL" id="RIY38661.1"/>
    </source>
</evidence>
<feature type="region of interest" description="Disordered" evidence="8">
    <location>
        <begin position="56"/>
        <end position="76"/>
    </location>
</feature>
<name>A0A3A1YM87_9GAMM</name>
<evidence type="ECO:0000256" key="7">
    <source>
        <dbReference type="ARBA" id="ARBA00023306"/>
    </source>
</evidence>
<keyword evidence="3" id="KW-0132">Cell division</keyword>
<evidence type="ECO:0000256" key="2">
    <source>
        <dbReference type="ARBA" id="ARBA00022475"/>
    </source>
</evidence>
<dbReference type="Pfam" id="PF04999">
    <property type="entry name" value="FtsL"/>
    <property type="match status" value="1"/>
</dbReference>
<comment type="caution">
    <text evidence="10">The sequence shown here is derived from an EMBL/GenBank/DDBJ whole genome shotgun (WGS) entry which is preliminary data.</text>
</comment>
<evidence type="ECO:0000256" key="9">
    <source>
        <dbReference type="SAM" id="Phobius"/>
    </source>
</evidence>
<evidence type="ECO:0000313" key="11">
    <source>
        <dbReference type="Proteomes" id="UP000265916"/>
    </source>
</evidence>
<protein>
    <submittedName>
        <fullName evidence="10">Uncharacterized protein</fullName>
    </submittedName>
</protein>